<reference evidence="7 8" key="1">
    <citation type="submission" date="2024-01" db="EMBL/GenBank/DDBJ databases">
        <title>Genome insights into Plantactinospora sonchi sp. nov.</title>
        <authorList>
            <person name="Wang L."/>
        </authorList>
    </citation>
    <scope>NUCLEOTIDE SEQUENCE [LARGE SCALE GENOMIC DNA]</scope>
    <source>
        <strain evidence="7 8">NEAU-QY2</strain>
    </source>
</reference>
<evidence type="ECO:0000313" key="8">
    <source>
        <dbReference type="Proteomes" id="UP001332243"/>
    </source>
</evidence>
<accession>A0ABU7RPR4</accession>
<keyword evidence="5" id="KW-0175">Coiled coil</keyword>
<keyword evidence="1" id="KW-0479">Metal-binding</keyword>
<comment type="caution">
    <text evidence="7">The sequence shown here is derived from an EMBL/GenBank/DDBJ whole genome shotgun (WGS) entry which is preliminary data.</text>
</comment>
<feature type="zinc finger region" description="dksA C4-type" evidence="4">
    <location>
        <begin position="75"/>
        <end position="99"/>
    </location>
</feature>
<dbReference type="EMBL" id="JAZGQK010000006">
    <property type="protein sequence ID" value="MEE6258494.1"/>
    <property type="molecule type" value="Genomic_DNA"/>
</dbReference>
<dbReference type="PANTHER" id="PTHR33823:SF4">
    <property type="entry name" value="GENERAL STRESS PROTEIN 16O"/>
    <property type="match status" value="1"/>
</dbReference>
<keyword evidence="2" id="KW-0863">Zinc-finger</keyword>
<keyword evidence="3" id="KW-0862">Zinc</keyword>
<dbReference type="RefSeq" id="WP_331213599.1">
    <property type="nucleotide sequence ID" value="NZ_JAZGQK010000006.1"/>
</dbReference>
<feature type="coiled-coil region" evidence="5">
    <location>
        <begin position="5"/>
        <end position="32"/>
    </location>
</feature>
<feature type="domain" description="Zinc finger DksA/TraR C4-type" evidence="6">
    <location>
        <begin position="70"/>
        <end position="102"/>
    </location>
</feature>
<keyword evidence="8" id="KW-1185">Reference proteome</keyword>
<evidence type="ECO:0000256" key="2">
    <source>
        <dbReference type="ARBA" id="ARBA00022771"/>
    </source>
</evidence>
<evidence type="ECO:0000256" key="1">
    <source>
        <dbReference type="ARBA" id="ARBA00022723"/>
    </source>
</evidence>
<dbReference type="Pfam" id="PF01258">
    <property type="entry name" value="zf-dskA_traR"/>
    <property type="match status" value="1"/>
</dbReference>
<protein>
    <submittedName>
        <fullName evidence="7">TraR/DksA C4-type zinc finger protein</fullName>
    </submittedName>
</protein>
<dbReference type="SUPFAM" id="SSF57716">
    <property type="entry name" value="Glucocorticoid receptor-like (DNA-binding domain)"/>
    <property type="match status" value="1"/>
</dbReference>
<dbReference type="Proteomes" id="UP001332243">
    <property type="component" value="Unassembled WGS sequence"/>
</dbReference>
<dbReference type="InterPro" id="IPR000962">
    <property type="entry name" value="Znf_DskA_TraR"/>
</dbReference>
<evidence type="ECO:0000256" key="5">
    <source>
        <dbReference type="SAM" id="Coils"/>
    </source>
</evidence>
<evidence type="ECO:0000259" key="6">
    <source>
        <dbReference type="Pfam" id="PF01258"/>
    </source>
</evidence>
<proteinExistence type="predicted"/>
<dbReference type="PROSITE" id="PS51128">
    <property type="entry name" value="ZF_DKSA_2"/>
    <property type="match status" value="1"/>
</dbReference>
<gene>
    <name evidence="7" type="ORF">V1633_08320</name>
</gene>
<evidence type="ECO:0000256" key="3">
    <source>
        <dbReference type="ARBA" id="ARBA00022833"/>
    </source>
</evidence>
<evidence type="ECO:0000256" key="4">
    <source>
        <dbReference type="PROSITE-ProRule" id="PRU00510"/>
    </source>
</evidence>
<name>A0ABU7RPR4_9ACTN</name>
<dbReference type="PANTHER" id="PTHR33823">
    <property type="entry name" value="RNA POLYMERASE-BINDING TRANSCRIPTION FACTOR DKSA-RELATED"/>
    <property type="match status" value="1"/>
</dbReference>
<organism evidence="7 8">
    <name type="scientific">Plantactinospora sonchi</name>
    <dbReference type="NCBI Taxonomy" id="1544735"/>
    <lineage>
        <taxon>Bacteria</taxon>
        <taxon>Bacillati</taxon>
        <taxon>Actinomycetota</taxon>
        <taxon>Actinomycetes</taxon>
        <taxon>Micromonosporales</taxon>
        <taxon>Micromonosporaceae</taxon>
        <taxon>Plantactinospora</taxon>
    </lineage>
</organism>
<evidence type="ECO:0000313" key="7">
    <source>
        <dbReference type="EMBL" id="MEE6258494.1"/>
    </source>
</evidence>
<dbReference type="Gene3D" id="1.20.120.910">
    <property type="entry name" value="DksA, coiled-coil domain"/>
    <property type="match status" value="1"/>
</dbReference>
<sequence>MLNRQDQYEGLRSALEEQLQRQTDELTELTIHSGEPERNGHDPHQIAARIATTRQSLADTAQALRRIADGSYGRCGRCQADIPVERLEIRPHARYCVPCQAKGA</sequence>